<sequence>MRNSDGRMQEGFDSRFDAAFQPGFTEADDGGGLQRLGLEPGVSPSARPTGEGSAAARRPRPLVDRFVVTIWIVSVLLLAVGIAGINSLVLGFDRSGSSEITPDYLILVIVTQVSPWLIAVGLAALIGTLFLLAARWERRP</sequence>
<dbReference type="Proteomes" id="UP001165587">
    <property type="component" value="Unassembled WGS sequence"/>
</dbReference>
<keyword evidence="4" id="KW-1185">Reference proteome</keyword>
<keyword evidence="2" id="KW-0812">Transmembrane</keyword>
<keyword evidence="2" id="KW-1133">Transmembrane helix</keyword>
<feature type="region of interest" description="Disordered" evidence="1">
    <location>
        <begin position="27"/>
        <end position="57"/>
    </location>
</feature>
<evidence type="ECO:0000313" key="4">
    <source>
        <dbReference type="Proteomes" id="UP001165587"/>
    </source>
</evidence>
<evidence type="ECO:0000313" key="3">
    <source>
        <dbReference type="EMBL" id="MCS5726095.1"/>
    </source>
</evidence>
<dbReference type="RefSeq" id="WP_259526932.1">
    <property type="nucleotide sequence ID" value="NZ_JANLCK010000004.1"/>
</dbReference>
<evidence type="ECO:0000256" key="1">
    <source>
        <dbReference type="SAM" id="MobiDB-lite"/>
    </source>
</evidence>
<organism evidence="3 4">
    <name type="scientific">Herbiconiux oxytropis</name>
    <dbReference type="NCBI Taxonomy" id="2970915"/>
    <lineage>
        <taxon>Bacteria</taxon>
        <taxon>Bacillati</taxon>
        <taxon>Actinomycetota</taxon>
        <taxon>Actinomycetes</taxon>
        <taxon>Micrococcales</taxon>
        <taxon>Microbacteriaceae</taxon>
        <taxon>Herbiconiux</taxon>
    </lineage>
</organism>
<protein>
    <submittedName>
        <fullName evidence="3">Uncharacterized protein</fullName>
    </submittedName>
</protein>
<proteinExistence type="predicted"/>
<comment type="caution">
    <text evidence="3">The sequence shown here is derived from an EMBL/GenBank/DDBJ whole genome shotgun (WGS) entry which is preliminary data.</text>
</comment>
<dbReference type="EMBL" id="JANLCK010000004">
    <property type="protein sequence ID" value="MCS5726095.1"/>
    <property type="molecule type" value="Genomic_DNA"/>
</dbReference>
<reference evidence="3" key="1">
    <citation type="submission" date="2022-08" db="EMBL/GenBank/DDBJ databases">
        <authorList>
            <person name="Deng Y."/>
            <person name="Han X.-F."/>
            <person name="Zhang Y.-Q."/>
        </authorList>
    </citation>
    <scope>NUCLEOTIDE SEQUENCE</scope>
    <source>
        <strain evidence="3">CPCC 203407</strain>
    </source>
</reference>
<gene>
    <name evidence="3" type="ORF">N1028_09335</name>
</gene>
<dbReference type="AlphaFoldDB" id="A0AA42BT78"/>
<evidence type="ECO:0000256" key="2">
    <source>
        <dbReference type="SAM" id="Phobius"/>
    </source>
</evidence>
<name>A0AA42BT78_9MICO</name>
<feature type="transmembrane region" description="Helical" evidence="2">
    <location>
        <begin position="104"/>
        <end position="134"/>
    </location>
</feature>
<feature type="transmembrane region" description="Helical" evidence="2">
    <location>
        <begin position="66"/>
        <end position="92"/>
    </location>
</feature>
<keyword evidence="2" id="KW-0472">Membrane</keyword>
<accession>A0AA42BT78</accession>